<evidence type="ECO:0000313" key="3">
    <source>
        <dbReference type="EMBL" id="MCV7225113.1"/>
    </source>
</evidence>
<dbReference type="InterPro" id="IPR023214">
    <property type="entry name" value="HAD_sf"/>
</dbReference>
<evidence type="ECO:0000313" key="4">
    <source>
        <dbReference type="Proteomes" id="UP001526201"/>
    </source>
</evidence>
<comment type="similarity">
    <text evidence="1">Belongs to the HAD-like hydrolase superfamily.</text>
</comment>
<dbReference type="Pfam" id="PF13242">
    <property type="entry name" value="Hydrolase_like"/>
    <property type="match status" value="1"/>
</dbReference>
<dbReference type="PANTHER" id="PTHR19288">
    <property type="entry name" value="4-NITROPHENYLPHOSPHATASE-RELATED"/>
    <property type="match status" value="1"/>
</dbReference>
<dbReference type="PANTHER" id="PTHR19288:SF46">
    <property type="entry name" value="HALOACID DEHALOGENASE-LIKE HYDROLASE DOMAIN-CONTAINING PROTEIN 2"/>
    <property type="match status" value="1"/>
</dbReference>
<dbReference type="Proteomes" id="UP001526201">
    <property type="component" value="Unassembled WGS sequence"/>
</dbReference>
<sequence>MSENIFDTAQIPAFESYVFDLDGTIYLGETLLPGVQHLIETLRERARRVVFCSNNPTKRPDEYADKLTRLGLPTPVQDVYTSLAATVSWIRSHMPTAQVFPIGEQPLTDALRSAGITLCDDPERIDLVVSSYDRTFDYRKLQIAFDALWFHKRARLVTTNPDRFCPFPGGRGEPDAACITAAITAGTQVDCEAVFGKPSKDLLEIISAESGLNPATSVMVGDRLSTDVVFARNTGMSSALVLTGETNRAMLSAAPSGQRPDFVLDRIDHLLDDDFVRN</sequence>
<keyword evidence="3" id="KW-0378">Hydrolase</keyword>
<dbReference type="PROSITE" id="PS50801">
    <property type="entry name" value="STAS"/>
    <property type="match status" value="1"/>
</dbReference>
<comment type="caution">
    <text evidence="3">The sequence shown here is derived from an EMBL/GenBank/DDBJ whole genome shotgun (WGS) entry which is preliminary data.</text>
</comment>
<dbReference type="InterPro" id="IPR006357">
    <property type="entry name" value="HAD-SF_hydro_IIA"/>
</dbReference>
<dbReference type="Gene3D" id="3.40.50.1000">
    <property type="entry name" value="HAD superfamily/HAD-like"/>
    <property type="match status" value="2"/>
</dbReference>
<gene>
    <name evidence="3" type="ORF">H7J73_03560</name>
</gene>
<dbReference type="InterPro" id="IPR002645">
    <property type="entry name" value="STAS_dom"/>
</dbReference>
<feature type="domain" description="STAS" evidence="2">
    <location>
        <begin position="1"/>
        <end position="90"/>
    </location>
</feature>
<organism evidence="3 4">
    <name type="scientific">Mycolicibacterium komossense</name>
    <dbReference type="NCBI Taxonomy" id="1779"/>
    <lineage>
        <taxon>Bacteria</taxon>
        <taxon>Bacillati</taxon>
        <taxon>Actinomycetota</taxon>
        <taxon>Actinomycetes</taxon>
        <taxon>Mycobacteriales</taxon>
        <taxon>Mycobacteriaceae</taxon>
        <taxon>Mycolicibacterium</taxon>
    </lineage>
</organism>
<dbReference type="InterPro" id="IPR036412">
    <property type="entry name" value="HAD-like_sf"/>
</dbReference>
<dbReference type="Pfam" id="PF13344">
    <property type="entry name" value="Hydrolase_6"/>
    <property type="match status" value="1"/>
</dbReference>
<evidence type="ECO:0000256" key="1">
    <source>
        <dbReference type="PIRNR" id="PIRNR000915"/>
    </source>
</evidence>
<dbReference type="PIRSF" id="PIRSF000915">
    <property type="entry name" value="PGP-type_phosphatase"/>
    <property type="match status" value="1"/>
</dbReference>
<keyword evidence="4" id="KW-1185">Reference proteome</keyword>
<dbReference type="EMBL" id="JACKTY010000012">
    <property type="protein sequence ID" value="MCV7225113.1"/>
    <property type="molecule type" value="Genomic_DNA"/>
</dbReference>
<protein>
    <submittedName>
        <fullName evidence="3">HAD-IIA family hydrolase</fullName>
    </submittedName>
</protein>
<evidence type="ECO:0000259" key="2">
    <source>
        <dbReference type="PROSITE" id="PS50801"/>
    </source>
</evidence>
<dbReference type="SUPFAM" id="SSF56784">
    <property type="entry name" value="HAD-like"/>
    <property type="match status" value="1"/>
</dbReference>
<name>A0ABT3C6M9_9MYCO</name>
<dbReference type="RefSeq" id="WP_264065866.1">
    <property type="nucleotide sequence ID" value="NZ_JACKTY010000012.1"/>
</dbReference>
<reference evidence="3 4" key="1">
    <citation type="journal article" date="2022" name="BMC Genomics">
        <title>Comparative genome analysis of mycobacteria focusing on tRNA and non-coding RNA.</title>
        <authorList>
            <person name="Behra P.R.K."/>
            <person name="Pettersson B.M.F."/>
            <person name="Ramesh M."/>
            <person name="Das S."/>
            <person name="Dasgupta S."/>
            <person name="Kirsebom L.A."/>
        </authorList>
    </citation>
    <scope>NUCLEOTIDE SEQUENCE [LARGE SCALE GENOMIC DNA]</scope>
    <source>
        <strain evidence="3 4">DSM 44078</strain>
    </source>
</reference>
<dbReference type="GO" id="GO:0016787">
    <property type="term" value="F:hydrolase activity"/>
    <property type="evidence" value="ECO:0007669"/>
    <property type="project" value="UniProtKB-KW"/>
</dbReference>
<proteinExistence type="inferred from homology"/>
<accession>A0ABT3C6M9</accession>
<dbReference type="NCBIfam" id="TIGR01460">
    <property type="entry name" value="HAD-SF-IIA"/>
    <property type="match status" value="1"/>
</dbReference>